<dbReference type="GO" id="GO:0009298">
    <property type="term" value="P:GDP-mannose biosynthetic process"/>
    <property type="evidence" value="ECO:0007669"/>
    <property type="project" value="TreeGrafter"/>
</dbReference>
<evidence type="ECO:0000256" key="1">
    <source>
        <dbReference type="ARBA" id="ARBA00006115"/>
    </source>
</evidence>
<feature type="domain" description="Mannose-6-phosphate isomerase type II C-terminal" evidence="10">
    <location>
        <begin position="355"/>
        <end position="469"/>
    </location>
</feature>
<protein>
    <recommendedName>
        <fullName evidence="2">mannose-1-phosphate guanylyltransferase</fullName>
        <ecNumber evidence="2">2.7.7.13</ecNumber>
    </recommendedName>
</protein>
<gene>
    <name evidence="12" type="ORF">BXY39_0912</name>
</gene>
<evidence type="ECO:0000313" key="12">
    <source>
        <dbReference type="EMBL" id="RMB12416.1"/>
    </source>
</evidence>
<dbReference type="EMBL" id="REFR01000009">
    <property type="protein sequence ID" value="RMB12416.1"/>
    <property type="molecule type" value="Genomic_DNA"/>
</dbReference>
<evidence type="ECO:0000256" key="6">
    <source>
        <dbReference type="ARBA" id="ARBA00023134"/>
    </source>
</evidence>
<name>A0A3M0CXT4_9PROT</name>
<dbReference type="Pfam" id="PF22640">
    <property type="entry name" value="ManC_GMP_beta-helix"/>
    <property type="match status" value="1"/>
</dbReference>
<dbReference type="GO" id="GO:0016853">
    <property type="term" value="F:isomerase activity"/>
    <property type="evidence" value="ECO:0007669"/>
    <property type="project" value="UniProtKB-KW"/>
</dbReference>
<keyword evidence="12" id="KW-0413">Isomerase</keyword>
<dbReference type="SUPFAM" id="SSF51182">
    <property type="entry name" value="RmlC-like cupins"/>
    <property type="match status" value="1"/>
</dbReference>
<dbReference type="InterPro" id="IPR051161">
    <property type="entry name" value="Mannose-6P_isomerase_type2"/>
</dbReference>
<dbReference type="CDD" id="cd02213">
    <property type="entry name" value="cupin_PMI_typeII_C"/>
    <property type="match status" value="1"/>
</dbReference>
<dbReference type="InterPro" id="IPR029044">
    <property type="entry name" value="Nucleotide-diphossugar_trans"/>
</dbReference>
<evidence type="ECO:0000256" key="7">
    <source>
        <dbReference type="ARBA" id="ARBA00047343"/>
    </source>
</evidence>
<organism evidence="12 13">
    <name type="scientific">Eilatimonas milleporae</name>
    <dbReference type="NCBI Taxonomy" id="911205"/>
    <lineage>
        <taxon>Bacteria</taxon>
        <taxon>Pseudomonadati</taxon>
        <taxon>Pseudomonadota</taxon>
        <taxon>Alphaproteobacteria</taxon>
        <taxon>Kordiimonadales</taxon>
        <taxon>Kordiimonadaceae</taxon>
        <taxon>Eilatimonas</taxon>
    </lineage>
</organism>
<evidence type="ECO:0000259" key="10">
    <source>
        <dbReference type="Pfam" id="PF01050"/>
    </source>
</evidence>
<keyword evidence="3 12" id="KW-0808">Transferase</keyword>
<dbReference type="AlphaFoldDB" id="A0A3M0CXT4"/>
<dbReference type="GO" id="GO:0005525">
    <property type="term" value="F:GTP binding"/>
    <property type="evidence" value="ECO:0007669"/>
    <property type="project" value="UniProtKB-KW"/>
</dbReference>
<comment type="caution">
    <text evidence="12">The sequence shown here is derived from an EMBL/GenBank/DDBJ whole genome shotgun (WGS) entry which is preliminary data.</text>
</comment>
<dbReference type="InParanoid" id="A0A3M0CXT4"/>
<dbReference type="FunFam" id="3.90.550.10:FF:000046">
    <property type="entry name" value="Mannose-1-phosphate guanylyltransferase (GDP)"/>
    <property type="match status" value="1"/>
</dbReference>
<keyword evidence="13" id="KW-1185">Reference proteome</keyword>
<dbReference type="RefSeq" id="WP_121937590.1">
    <property type="nucleotide sequence ID" value="NZ_REFR01000009.1"/>
</dbReference>
<dbReference type="CDD" id="cd02509">
    <property type="entry name" value="GDP-M1P_Guanylyltransferase"/>
    <property type="match status" value="1"/>
</dbReference>
<accession>A0A3M0CXT4</accession>
<dbReference type="Gene3D" id="3.90.550.10">
    <property type="entry name" value="Spore Coat Polysaccharide Biosynthesis Protein SpsA, Chain A"/>
    <property type="match status" value="1"/>
</dbReference>
<dbReference type="FunCoup" id="A0A3M0CXT4">
    <property type="interactions" value="176"/>
</dbReference>
<dbReference type="EC" id="2.7.7.13" evidence="2"/>
<dbReference type="GO" id="GO:0000271">
    <property type="term" value="P:polysaccharide biosynthetic process"/>
    <property type="evidence" value="ECO:0007669"/>
    <property type="project" value="InterPro"/>
</dbReference>
<evidence type="ECO:0000259" key="9">
    <source>
        <dbReference type="Pfam" id="PF00483"/>
    </source>
</evidence>
<feature type="domain" description="MannoseP isomerase/GMP-like beta-helix" evidence="11">
    <location>
        <begin position="303"/>
        <end position="350"/>
    </location>
</feature>
<dbReference type="PANTHER" id="PTHR46390:SF1">
    <property type="entry name" value="MANNOSE-1-PHOSPHATE GUANYLYLTRANSFERASE"/>
    <property type="match status" value="1"/>
</dbReference>
<evidence type="ECO:0000256" key="2">
    <source>
        <dbReference type="ARBA" id="ARBA00012387"/>
    </source>
</evidence>
<dbReference type="Pfam" id="PF01050">
    <property type="entry name" value="MannoseP_isomer"/>
    <property type="match status" value="1"/>
</dbReference>
<proteinExistence type="inferred from homology"/>
<dbReference type="FunFam" id="2.60.120.10:FF:000032">
    <property type="entry name" value="Mannose-1-phosphate guanylyltransferase/mannose-6-phosphate isomerase"/>
    <property type="match status" value="1"/>
</dbReference>
<dbReference type="NCBIfam" id="TIGR01479">
    <property type="entry name" value="GMP_PMI"/>
    <property type="match status" value="1"/>
</dbReference>
<dbReference type="InterPro" id="IPR014710">
    <property type="entry name" value="RmlC-like_jellyroll"/>
</dbReference>
<dbReference type="InterPro" id="IPR001538">
    <property type="entry name" value="Man6P_isomerase-2_C"/>
</dbReference>
<sequence length="478" mass="52691">MFDHITPVILSGGSGTRLWPLSRSKLPKQFLKLFGDKSLFQSTVERVAPRYGFRPPLVISNTDHRFLVNEALAQAGVGAEGILLEPFGRNTAPAAALAALMVAENNPGALLLIMPSDHVILDMAGFHKAVETAASAAAQGYLCCFGMTPDAPETGYGYIAGGDPLDGATGAYVIESFREKPDVQTARRYLEDGKYSWNSGMFLFRADTLLQAMEEYQKPMLDALRAVMGALTNDLDFLRLDPDLFAAVPSDSIDYAIMEKTGRAAIVPAEFGWSDLGSFSSLWAVEDKDEHGNVTVGDVMMEDCRDCLVHGGDRLVTALGIQDLIIVATDDAILVSDKNRDQDVKRIVSRIKAAEREEADLHTTVYRPWGSYRSITVGGRYQVKEITVYPGKRLSLQMHHHRAEHWVIVSGTAMVTRDDETVLMKEDESIYLPLGCRHRLENPGKTPLTLIEVQTGSYLGEDDIVRFDDDFGRTPQKT</sequence>
<dbReference type="SUPFAM" id="SSF53448">
    <property type="entry name" value="Nucleotide-diphospho-sugar transferases"/>
    <property type="match status" value="1"/>
</dbReference>
<dbReference type="InterPro" id="IPR006375">
    <property type="entry name" value="Man1P_GuaTrfase/Man6P_Isoase"/>
</dbReference>
<keyword evidence="4 12" id="KW-0548">Nucleotidyltransferase</keyword>
<comment type="similarity">
    <text evidence="1 8">Belongs to the mannose-6-phosphate isomerase type 2 family.</text>
</comment>
<evidence type="ECO:0000256" key="8">
    <source>
        <dbReference type="RuleBase" id="RU004190"/>
    </source>
</evidence>
<comment type="catalytic activity">
    <reaction evidence="7">
        <text>alpha-D-mannose 1-phosphate + GTP + H(+) = GDP-alpha-D-mannose + diphosphate</text>
        <dbReference type="Rhea" id="RHEA:15229"/>
        <dbReference type="ChEBI" id="CHEBI:15378"/>
        <dbReference type="ChEBI" id="CHEBI:33019"/>
        <dbReference type="ChEBI" id="CHEBI:37565"/>
        <dbReference type="ChEBI" id="CHEBI:57527"/>
        <dbReference type="ChEBI" id="CHEBI:58409"/>
        <dbReference type="EC" id="2.7.7.13"/>
    </reaction>
</comment>
<evidence type="ECO:0000256" key="5">
    <source>
        <dbReference type="ARBA" id="ARBA00022741"/>
    </source>
</evidence>
<dbReference type="InterPro" id="IPR054566">
    <property type="entry name" value="ManC/GMP-like_b-helix"/>
</dbReference>
<feature type="domain" description="Nucleotidyl transferase" evidence="9">
    <location>
        <begin position="7"/>
        <end position="290"/>
    </location>
</feature>
<dbReference type="Pfam" id="PF00483">
    <property type="entry name" value="NTP_transferase"/>
    <property type="match status" value="1"/>
</dbReference>
<dbReference type="OrthoDB" id="9806359at2"/>
<evidence type="ECO:0000256" key="3">
    <source>
        <dbReference type="ARBA" id="ARBA00022679"/>
    </source>
</evidence>
<evidence type="ECO:0000259" key="11">
    <source>
        <dbReference type="Pfam" id="PF22640"/>
    </source>
</evidence>
<keyword evidence="5" id="KW-0547">Nucleotide-binding</keyword>
<dbReference type="GO" id="GO:0004475">
    <property type="term" value="F:mannose-1-phosphate guanylyltransferase (GTP) activity"/>
    <property type="evidence" value="ECO:0007669"/>
    <property type="project" value="UniProtKB-EC"/>
</dbReference>
<dbReference type="InterPro" id="IPR011051">
    <property type="entry name" value="RmlC_Cupin_sf"/>
</dbReference>
<dbReference type="PANTHER" id="PTHR46390">
    <property type="entry name" value="MANNOSE-1-PHOSPHATE GUANYLYLTRANSFERASE"/>
    <property type="match status" value="1"/>
</dbReference>
<dbReference type="InterPro" id="IPR005835">
    <property type="entry name" value="NTP_transferase_dom"/>
</dbReference>
<dbReference type="Proteomes" id="UP000271227">
    <property type="component" value="Unassembled WGS sequence"/>
</dbReference>
<reference evidence="12 13" key="1">
    <citation type="submission" date="2018-10" db="EMBL/GenBank/DDBJ databases">
        <title>Genomic Encyclopedia of Archaeal and Bacterial Type Strains, Phase II (KMG-II): from individual species to whole genera.</title>
        <authorList>
            <person name="Goeker M."/>
        </authorList>
    </citation>
    <scope>NUCLEOTIDE SEQUENCE [LARGE SCALE GENOMIC DNA]</scope>
    <source>
        <strain evidence="12 13">DSM 25217</strain>
    </source>
</reference>
<evidence type="ECO:0000256" key="4">
    <source>
        <dbReference type="ARBA" id="ARBA00022695"/>
    </source>
</evidence>
<evidence type="ECO:0000313" key="13">
    <source>
        <dbReference type="Proteomes" id="UP000271227"/>
    </source>
</evidence>
<dbReference type="InterPro" id="IPR049577">
    <property type="entry name" value="GMPP_N"/>
</dbReference>
<keyword evidence="6" id="KW-0342">GTP-binding</keyword>
<dbReference type="Gene3D" id="2.60.120.10">
    <property type="entry name" value="Jelly Rolls"/>
    <property type="match status" value="1"/>
</dbReference>